<reference evidence="9" key="2">
    <citation type="submission" date="2020-03" db="EMBL/GenBank/DDBJ databases">
        <title>Walnut 2.0.</title>
        <authorList>
            <person name="Marrano A."/>
            <person name="Britton M."/>
            <person name="Zimin A.V."/>
            <person name="Zaini P.A."/>
            <person name="Workman R."/>
            <person name="Puiu D."/>
            <person name="Bianco L."/>
            <person name="Allen B.J."/>
            <person name="Troggio M."/>
            <person name="Leslie C.A."/>
            <person name="Timp W."/>
            <person name="Dendekar A."/>
            <person name="Salzberg S.L."/>
            <person name="Neale D.B."/>
        </authorList>
    </citation>
    <scope>NUCLEOTIDE SEQUENCE</scope>
    <source>
        <tissue evidence="9">Leaves</tissue>
    </source>
</reference>
<proteinExistence type="inferred from homology"/>
<feature type="region of interest" description="Disordered" evidence="6">
    <location>
        <begin position="107"/>
        <end position="133"/>
    </location>
</feature>
<dbReference type="PROSITE" id="PS50846">
    <property type="entry name" value="HMA_2"/>
    <property type="match status" value="1"/>
</dbReference>
<keyword evidence="1" id="KW-0488">Methylation</keyword>
<dbReference type="Proteomes" id="UP000619265">
    <property type="component" value="Unassembled WGS sequence"/>
</dbReference>
<dbReference type="Gene3D" id="3.30.70.100">
    <property type="match status" value="1"/>
</dbReference>
<comment type="caution">
    <text evidence="9">The sequence shown here is derived from an EMBL/GenBank/DDBJ whole genome shotgun (WGS) entry which is preliminary data.</text>
</comment>
<dbReference type="PANTHER" id="PTHR45811">
    <property type="entry name" value="COPPER TRANSPORT PROTEIN FAMILY-RELATED"/>
    <property type="match status" value="1"/>
</dbReference>
<feature type="non-terminal residue" evidence="9">
    <location>
        <position position="168"/>
    </location>
</feature>
<evidence type="ECO:0000259" key="8">
    <source>
        <dbReference type="PROSITE" id="PS50846"/>
    </source>
</evidence>
<evidence type="ECO:0000256" key="4">
    <source>
        <dbReference type="ARBA" id="ARBA00023289"/>
    </source>
</evidence>
<gene>
    <name evidence="9" type="ORF">F2P56_031456</name>
</gene>
<keyword evidence="4" id="KW-0636">Prenylation</keyword>
<dbReference type="InterPro" id="IPR036163">
    <property type="entry name" value="HMA_dom_sf"/>
</dbReference>
<dbReference type="Gramene" id="Jr13_30740_p1">
    <property type="protein sequence ID" value="cds.Jr13_30740_p1"/>
    <property type="gene ID" value="Jr13_30740"/>
</dbReference>
<keyword evidence="7" id="KW-0472">Membrane</keyword>
<dbReference type="GO" id="GO:0046872">
    <property type="term" value="F:metal ion binding"/>
    <property type="evidence" value="ECO:0007669"/>
    <property type="project" value="UniProtKB-KW"/>
</dbReference>
<dbReference type="PANTHER" id="PTHR45811:SF80">
    <property type="entry name" value="COPPER TRANSPORT PROTEIN FAMILY-RELATED"/>
    <property type="match status" value="1"/>
</dbReference>
<keyword evidence="3" id="KW-0449">Lipoprotein</keyword>
<evidence type="ECO:0000256" key="2">
    <source>
        <dbReference type="ARBA" id="ARBA00022723"/>
    </source>
</evidence>
<evidence type="ECO:0000256" key="3">
    <source>
        <dbReference type="ARBA" id="ARBA00023288"/>
    </source>
</evidence>
<feature type="transmembrane region" description="Helical" evidence="7">
    <location>
        <begin position="12"/>
        <end position="33"/>
    </location>
</feature>
<dbReference type="Pfam" id="PF00403">
    <property type="entry name" value="HMA"/>
    <property type="match status" value="1"/>
</dbReference>
<dbReference type="InterPro" id="IPR051863">
    <property type="entry name" value="HIPP"/>
</dbReference>
<feature type="domain" description="HMA" evidence="8">
    <location>
        <begin position="41"/>
        <end position="108"/>
    </location>
</feature>
<evidence type="ECO:0000256" key="5">
    <source>
        <dbReference type="ARBA" id="ARBA00024045"/>
    </source>
</evidence>
<evidence type="ECO:0000313" key="10">
    <source>
        <dbReference type="Proteomes" id="UP000619265"/>
    </source>
</evidence>
<feature type="compositionally biased region" description="Basic and acidic residues" evidence="6">
    <location>
        <begin position="111"/>
        <end position="133"/>
    </location>
</feature>
<dbReference type="InterPro" id="IPR006121">
    <property type="entry name" value="HMA_dom"/>
</dbReference>
<evidence type="ECO:0000313" key="9">
    <source>
        <dbReference type="EMBL" id="KAF5451170.1"/>
    </source>
</evidence>
<evidence type="ECO:0000256" key="6">
    <source>
        <dbReference type="SAM" id="MobiDB-lite"/>
    </source>
</evidence>
<organism evidence="9 10">
    <name type="scientific">Juglans regia</name>
    <name type="common">English walnut</name>
    <dbReference type="NCBI Taxonomy" id="51240"/>
    <lineage>
        <taxon>Eukaryota</taxon>
        <taxon>Viridiplantae</taxon>
        <taxon>Streptophyta</taxon>
        <taxon>Embryophyta</taxon>
        <taxon>Tracheophyta</taxon>
        <taxon>Spermatophyta</taxon>
        <taxon>Magnoliopsida</taxon>
        <taxon>eudicotyledons</taxon>
        <taxon>Gunneridae</taxon>
        <taxon>Pentapetalae</taxon>
        <taxon>rosids</taxon>
        <taxon>fabids</taxon>
        <taxon>Fagales</taxon>
        <taxon>Juglandaceae</taxon>
        <taxon>Juglans</taxon>
    </lineage>
</organism>
<reference evidence="9" key="1">
    <citation type="submission" date="2015-10" db="EMBL/GenBank/DDBJ databases">
        <authorList>
            <person name="Martinez-Garcia P.J."/>
            <person name="Crepeau M.W."/>
            <person name="Puiu D."/>
            <person name="Gonzalez-Ibeas D."/>
            <person name="Whalen J."/>
            <person name="Stevens K."/>
            <person name="Paul R."/>
            <person name="Butterfield T."/>
            <person name="Britton M."/>
            <person name="Reagan R."/>
            <person name="Chakraborty S."/>
            <person name="Walawage S.L."/>
            <person name="Vasquez-Gross H.A."/>
            <person name="Cardeno C."/>
            <person name="Famula R."/>
            <person name="Pratt K."/>
            <person name="Kuruganti S."/>
            <person name="Aradhya M.K."/>
            <person name="Leslie C.A."/>
            <person name="Dandekar A.M."/>
            <person name="Salzberg S.L."/>
            <person name="Wegrzyn J.L."/>
            <person name="Langley C.H."/>
            <person name="Neale D.B."/>
        </authorList>
    </citation>
    <scope>NUCLEOTIDE SEQUENCE</scope>
    <source>
        <tissue evidence="9">Leaves</tissue>
    </source>
</reference>
<sequence length="168" mass="19177">SMSIGFYDLLDIFCNILIFSASNFISNFIRYFLHPSNLSAMKKVILTVQVHDEKSKQKALMAVSALQGVDSISMDMKDKKLTVIGDIDPVNIVSKLRKHYPTEIVSVGPAKEPEKKKEEPKKEEPKKDEKKKDEAAELLKLYQAYNPYMTQHYYVRSVEEDPNGCVIC</sequence>
<dbReference type="AlphaFoldDB" id="A0A833UGE9"/>
<comment type="similarity">
    <text evidence="5">Belongs to the HIPP family.</text>
</comment>
<name>A0A833UGE9_JUGRE</name>
<protein>
    <recommendedName>
        <fullName evidence="8">HMA domain-containing protein</fullName>
    </recommendedName>
</protein>
<dbReference type="SUPFAM" id="SSF55008">
    <property type="entry name" value="HMA, heavy metal-associated domain"/>
    <property type="match status" value="1"/>
</dbReference>
<keyword evidence="7" id="KW-1133">Transmembrane helix</keyword>
<accession>A0A833UGE9</accession>
<dbReference type="EMBL" id="LIHL02000013">
    <property type="protein sequence ID" value="KAF5451170.1"/>
    <property type="molecule type" value="Genomic_DNA"/>
</dbReference>
<keyword evidence="7" id="KW-0812">Transmembrane</keyword>
<keyword evidence="2" id="KW-0479">Metal-binding</keyword>
<evidence type="ECO:0000256" key="1">
    <source>
        <dbReference type="ARBA" id="ARBA00022481"/>
    </source>
</evidence>
<evidence type="ECO:0000256" key="7">
    <source>
        <dbReference type="SAM" id="Phobius"/>
    </source>
</evidence>